<organism evidence="1">
    <name type="scientific">Magnaporthiopsis poae (strain ATCC 64411 / 73-15)</name>
    <name type="common">Kentucky bluegrass fungus</name>
    <name type="synonym">Magnaporthe poae</name>
    <dbReference type="NCBI Taxonomy" id="644358"/>
    <lineage>
        <taxon>Eukaryota</taxon>
        <taxon>Fungi</taxon>
        <taxon>Dikarya</taxon>
        <taxon>Ascomycota</taxon>
        <taxon>Pezizomycotina</taxon>
        <taxon>Sordariomycetes</taxon>
        <taxon>Sordariomycetidae</taxon>
        <taxon>Magnaporthales</taxon>
        <taxon>Magnaporthaceae</taxon>
        <taxon>Magnaporthiopsis</taxon>
    </lineage>
</organism>
<dbReference type="VEuPathDB" id="FungiDB:MAPG_07494"/>
<proteinExistence type="predicted"/>
<name>A0A0H2UD15_MAGP6</name>
<evidence type="ECO:0000313" key="1">
    <source>
        <dbReference type="EMBL" id="KLU88509.1"/>
    </source>
</evidence>
<dbReference type="OrthoDB" id="10623598at2759"/>
<dbReference type="EMBL" id="GL876971">
    <property type="protein sequence ID" value="KLU88509.1"/>
    <property type="molecule type" value="Genomic_DNA"/>
</dbReference>
<reference evidence="1" key="2">
    <citation type="submission" date="2011-03" db="EMBL/GenBank/DDBJ databases">
        <title>Annotation of Magnaporthe poae ATCC 64411.</title>
        <authorList>
            <person name="Ma L.-J."/>
            <person name="Dead R."/>
            <person name="Young S.K."/>
            <person name="Zeng Q."/>
            <person name="Gargeya S."/>
            <person name="Fitzgerald M."/>
            <person name="Haas B."/>
            <person name="Abouelleil A."/>
            <person name="Alvarado L."/>
            <person name="Arachchi H.M."/>
            <person name="Berlin A."/>
            <person name="Brown A."/>
            <person name="Chapman S.B."/>
            <person name="Chen Z."/>
            <person name="Dunbar C."/>
            <person name="Freedman E."/>
            <person name="Gearin G."/>
            <person name="Gellesch M."/>
            <person name="Goldberg J."/>
            <person name="Griggs A."/>
            <person name="Gujja S."/>
            <person name="Heiman D."/>
            <person name="Howarth C."/>
            <person name="Larson L."/>
            <person name="Lui A."/>
            <person name="MacDonald P.J.P."/>
            <person name="Mehta T."/>
            <person name="Montmayeur A."/>
            <person name="Murphy C."/>
            <person name="Neiman D."/>
            <person name="Pearson M."/>
            <person name="Priest M."/>
            <person name="Roberts A."/>
            <person name="Saif S."/>
            <person name="Shea T."/>
            <person name="Shenoy N."/>
            <person name="Sisk P."/>
            <person name="Stolte C."/>
            <person name="Sykes S."/>
            <person name="Yandava C."/>
            <person name="Wortman J."/>
            <person name="Nusbaum C."/>
            <person name="Birren B."/>
        </authorList>
    </citation>
    <scope>NUCLEOTIDE SEQUENCE</scope>
    <source>
        <strain evidence="1">ATCC 64411</strain>
    </source>
</reference>
<sequence>LLARRPSSLENVVEGETQGLVESYPSACVELLARRLSRASREFADKAVYQSSTAFSWAPNHAPDPARQPMASPYRPSSCFTLHTTPCIASQGTWVLILIPSLDQIFYLCRSSEILTRYPQTFVPSPAASRPVLSLAGSPIFPNWTHRGRLSNILVSFSPSVLYIELFGNKRSLSEPNSNPGSRSGSCRLRLGMVNSIRPGG</sequence>
<reference evidence="1" key="1">
    <citation type="submission" date="2010-05" db="EMBL/GenBank/DDBJ databases">
        <title>The Genome Sequence of Magnaporthe poae strain ATCC 64411.</title>
        <authorList>
            <consortium name="The Broad Institute Genome Sequencing Platform"/>
            <consortium name="Broad Institute Genome Sequencing Center for Infectious Disease"/>
            <person name="Ma L.-J."/>
            <person name="Dead R."/>
            <person name="Young S."/>
            <person name="Zeng Q."/>
            <person name="Koehrsen M."/>
            <person name="Alvarado L."/>
            <person name="Berlin A."/>
            <person name="Chapman S.B."/>
            <person name="Chen Z."/>
            <person name="Freedman E."/>
            <person name="Gellesch M."/>
            <person name="Goldberg J."/>
            <person name="Griggs A."/>
            <person name="Gujja S."/>
            <person name="Heilman E.R."/>
            <person name="Heiman D."/>
            <person name="Hepburn T."/>
            <person name="Howarth C."/>
            <person name="Jen D."/>
            <person name="Larson L."/>
            <person name="Mehta T."/>
            <person name="Neiman D."/>
            <person name="Pearson M."/>
            <person name="Roberts A."/>
            <person name="Saif S."/>
            <person name="Shea T."/>
            <person name="Shenoy N."/>
            <person name="Sisk P."/>
            <person name="Stolte C."/>
            <person name="Sykes S."/>
            <person name="Walk T."/>
            <person name="White J."/>
            <person name="Yandava C."/>
            <person name="Haas B."/>
            <person name="Nusbaum C."/>
            <person name="Birren B."/>
        </authorList>
    </citation>
    <scope>NUCLEOTIDE SEQUENCE</scope>
    <source>
        <strain evidence="1">ATCC 64411</strain>
    </source>
</reference>
<accession>A0A0H2UD15</accession>
<dbReference type="AlphaFoldDB" id="A0A0H2UD15"/>
<gene>
    <name evidence="1" type="ORF">MAPG_07494</name>
</gene>
<protein>
    <submittedName>
        <fullName evidence="1">Uncharacterized protein</fullName>
    </submittedName>
</protein>
<feature type="non-terminal residue" evidence="1">
    <location>
        <position position="1"/>
    </location>
</feature>